<dbReference type="Proteomes" id="UP001209878">
    <property type="component" value="Unassembled WGS sequence"/>
</dbReference>
<dbReference type="AlphaFoldDB" id="A0AAD9JTT4"/>
<dbReference type="EMBL" id="JAODUO010001758">
    <property type="protein sequence ID" value="KAK2158912.1"/>
    <property type="molecule type" value="Genomic_DNA"/>
</dbReference>
<protein>
    <submittedName>
        <fullName evidence="2">Uncharacterized protein</fullName>
    </submittedName>
</protein>
<evidence type="ECO:0000313" key="3">
    <source>
        <dbReference type="Proteomes" id="UP001209878"/>
    </source>
</evidence>
<organism evidence="2 3">
    <name type="scientific">Ridgeia piscesae</name>
    <name type="common">Tubeworm</name>
    <dbReference type="NCBI Taxonomy" id="27915"/>
    <lineage>
        <taxon>Eukaryota</taxon>
        <taxon>Metazoa</taxon>
        <taxon>Spiralia</taxon>
        <taxon>Lophotrochozoa</taxon>
        <taxon>Annelida</taxon>
        <taxon>Polychaeta</taxon>
        <taxon>Sedentaria</taxon>
        <taxon>Canalipalpata</taxon>
        <taxon>Sabellida</taxon>
        <taxon>Siboglinidae</taxon>
        <taxon>Ridgeia</taxon>
    </lineage>
</organism>
<gene>
    <name evidence="2" type="ORF">NP493_1758g00002</name>
</gene>
<accession>A0AAD9JTT4</accession>
<keyword evidence="3" id="KW-1185">Reference proteome</keyword>
<comment type="caution">
    <text evidence="2">The sequence shown here is derived from an EMBL/GenBank/DDBJ whole genome shotgun (WGS) entry which is preliminary data.</text>
</comment>
<name>A0AAD9JTT4_RIDPI</name>
<sequence>MVWIYQSEGKAQIEQSCKNWFQNNRQRAPSIESLYQQRLLGRSILISHDTSHPAHDLFDPLPSSHRFRSMKTRPTRFSSSFYP</sequence>
<proteinExistence type="predicted"/>
<evidence type="ECO:0000256" key="1">
    <source>
        <dbReference type="SAM" id="MobiDB-lite"/>
    </source>
</evidence>
<evidence type="ECO:0000313" key="2">
    <source>
        <dbReference type="EMBL" id="KAK2158912.1"/>
    </source>
</evidence>
<feature type="region of interest" description="Disordered" evidence="1">
    <location>
        <begin position="63"/>
        <end position="83"/>
    </location>
</feature>
<reference evidence="2" key="1">
    <citation type="journal article" date="2023" name="Mol. Biol. Evol.">
        <title>Third-Generation Sequencing Reveals the Adaptive Role of the Epigenome in Three Deep-Sea Polychaetes.</title>
        <authorList>
            <person name="Perez M."/>
            <person name="Aroh O."/>
            <person name="Sun Y."/>
            <person name="Lan Y."/>
            <person name="Juniper S.K."/>
            <person name="Young C.R."/>
            <person name="Angers B."/>
            <person name="Qian P.Y."/>
        </authorList>
    </citation>
    <scope>NUCLEOTIDE SEQUENCE</scope>
    <source>
        <strain evidence="2">R07B-5</strain>
    </source>
</reference>
<feature type="compositionally biased region" description="Basic residues" evidence="1">
    <location>
        <begin position="65"/>
        <end position="74"/>
    </location>
</feature>